<dbReference type="Pfam" id="PF10099">
    <property type="entry name" value="RskA_C"/>
    <property type="match status" value="1"/>
</dbReference>
<feature type="domain" description="Anti-sigma K factor RskA C-terminal" evidence="13">
    <location>
        <begin position="121"/>
        <end position="262"/>
    </location>
</feature>
<dbReference type="InterPro" id="IPR018764">
    <property type="entry name" value="RskA_C"/>
</dbReference>
<evidence type="ECO:0000256" key="2">
    <source>
        <dbReference type="ARBA" id="ARBA00004236"/>
    </source>
</evidence>
<dbReference type="GO" id="GO:0005886">
    <property type="term" value="C:plasma membrane"/>
    <property type="evidence" value="ECO:0007669"/>
    <property type="project" value="UniProtKB-SubCell"/>
</dbReference>
<proteinExistence type="predicted"/>
<evidence type="ECO:0000256" key="1">
    <source>
        <dbReference type="ARBA" id="ARBA00004167"/>
    </source>
</evidence>
<evidence type="ECO:0000256" key="11">
    <source>
        <dbReference type="SAM" id="MobiDB-lite"/>
    </source>
</evidence>
<evidence type="ECO:0000256" key="7">
    <source>
        <dbReference type="ARBA" id="ARBA00023136"/>
    </source>
</evidence>
<keyword evidence="3" id="KW-1003">Cell membrane</keyword>
<evidence type="ECO:0000256" key="10">
    <source>
        <dbReference type="ARBA" id="ARBA00030803"/>
    </source>
</evidence>
<keyword evidence="7 12" id="KW-0472">Membrane</keyword>
<organism evidence="14">
    <name type="scientific">uncultured Frankineae bacterium</name>
    <dbReference type="NCBI Taxonomy" id="437475"/>
    <lineage>
        <taxon>Bacteria</taxon>
        <taxon>Bacillati</taxon>
        <taxon>Actinomycetota</taxon>
        <taxon>Actinomycetes</taxon>
        <taxon>Frankiales</taxon>
        <taxon>environmental samples</taxon>
    </lineage>
</organism>
<keyword evidence="4 12" id="KW-0812">Transmembrane</keyword>
<feature type="region of interest" description="Disordered" evidence="11">
    <location>
        <begin position="75"/>
        <end position="109"/>
    </location>
</feature>
<gene>
    <name evidence="14" type="ORF">AVDCRST_MAG07-1863</name>
</gene>
<evidence type="ECO:0000256" key="9">
    <source>
        <dbReference type="ARBA" id="ARBA00029829"/>
    </source>
</evidence>
<keyword evidence="8" id="KW-0804">Transcription</keyword>
<reference evidence="14" key="1">
    <citation type="submission" date="2020-02" db="EMBL/GenBank/DDBJ databases">
        <authorList>
            <person name="Meier V. D."/>
        </authorList>
    </citation>
    <scope>NUCLEOTIDE SEQUENCE</scope>
    <source>
        <strain evidence="14">AVDCRST_MAG07</strain>
    </source>
</reference>
<dbReference type="GO" id="GO:0006417">
    <property type="term" value="P:regulation of translation"/>
    <property type="evidence" value="ECO:0007669"/>
    <property type="project" value="TreeGrafter"/>
</dbReference>
<dbReference type="GO" id="GO:0016989">
    <property type="term" value="F:sigma factor antagonist activity"/>
    <property type="evidence" value="ECO:0007669"/>
    <property type="project" value="TreeGrafter"/>
</dbReference>
<evidence type="ECO:0000256" key="8">
    <source>
        <dbReference type="ARBA" id="ARBA00023163"/>
    </source>
</evidence>
<dbReference type="InterPro" id="IPR051474">
    <property type="entry name" value="Anti-sigma-K/W_factor"/>
</dbReference>
<evidence type="ECO:0000256" key="12">
    <source>
        <dbReference type="SAM" id="Phobius"/>
    </source>
</evidence>
<dbReference type="InterPro" id="IPR041916">
    <property type="entry name" value="Anti_sigma_zinc_sf"/>
</dbReference>
<name>A0A6J4LH75_9ACTN</name>
<dbReference type="PANTHER" id="PTHR37461:SF1">
    <property type="entry name" value="ANTI-SIGMA-K FACTOR RSKA"/>
    <property type="match status" value="1"/>
</dbReference>
<dbReference type="AlphaFoldDB" id="A0A6J4LH75"/>
<feature type="transmembrane region" description="Helical" evidence="12">
    <location>
        <begin position="118"/>
        <end position="137"/>
    </location>
</feature>
<accession>A0A6J4LH75</accession>
<feature type="region of interest" description="Disordered" evidence="11">
    <location>
        <begin position="250"/>
        <end position="269"/>
    </location>
</feature>
<dbReference type="PANTHER" id="PTHR37461">
    <property type="entry name" value="ANTI-SIGMA-K FACTOR RSKA"/>
    <property type="match status" value="1"/>
</dbReference>
<comment type="subcellular location">
    <subcellularLocation>
        <location evidence="2">Cell membrane</location>
    </subcellularLocation>
    <subcellularLocation>
        <location evidence="1">Membrane</location>
        <topology evidence="1">Single-pass membrane protein</topology>
    </subcellularLocation>
</comment>
<feature type="compositionally biased region" description="Low complexity" evidence="11">
    <location>
        <begin position="76"/>
        <end position="92"/>
    </location>
</feature>
<evidence type="ECO:0000256" key="4">
    <source>
        <dbReference type="ARBA" id="ARBA00022692"/>
    </source>
</evidence>
<protein>
    <recommendedName>
        <fullName evidence="10">Regulator of SigK</fullName>
    </recommendedName>
    <alternativeName>
        <fullName evidence="9">Sigma-K anti-sigma factor RskA</fullName>
    </alternativeName>
</protein>
<keyword evidence="6" id="KW-0805">Transcription regulation</keyword>
<sequence length="269" mass="27739">MNRPDDHVVYEELAAGHALSALEPEEEQHFGAHLLTCSRCQADVAEHSATLAVLARVVEPVEPPASVLEGIRAGLPRADSSPSEAAPASTPGPAQPEVRSLADARSRRERRSGSARRWIGAAAAAAVVLGLGGWNLALQAREQEAQRYGDRLAVAVRELSSPGARDVPLTSDDGDVVAVAVVRDLEVAVVVDGLAPNDDATTYVLWAQDGAGAVSAVGAFDVDEQQVDVVTGLGVDGDPGSVTAFLISEEQGEQAPAQPGGPPLASGEV</sequence>
<evidence type="ECO:0000256" key="3">
    <source>
        <dbReference type="ARBA" id="ARBA00022475"/>
    </source>
</evidence>
<evidence type="ECO:0000256" key="5">
    <source>
        <dbReference type="ARBA" id="ARBA00022989"/>
    </source>
</evidence>
<dbReference type="EMBL" id="CADCUB010000095">
    <property type="protein sequence ID" value="CAA9332820.1"/>
    <property type="molecule type" value="Genomic_DNA"/>
</dbReference>
<evidence type="ECO:0000256" key="6">
    <source>
        <dbReference type="ARBA" id="ARBA00023015"/>
    </source>
</evidence>
<keyword evidence="5 12" id="KW-1133">Transmembrane helix</keyword>
<evidence type="ECO:0000313" key="14">
    <source>
        <dbReference type="EMBL" id="CAA9332820.1"/>
    </source>
</evidence>
<evidence type="ECO:0000259" key="13">
    <source>
        <dbReference type="Pfam" id="PF10099"/>
    </source>
</evidence>
<dbReference type="Gene3D" id="1.10.10.1320">
    <property type="entry name" value="Anti-sigma factor, zinc-finger domain"/>
    <property type="match status" value="1"/>
</dbReference>